<protein>
    <submittedName>
        <fullName evidence="2">Uncharacterized protein</fullName>
    </submittedName>
</protein>
<evidence type="ECO:0000256" key="1">
    <source>
        <dbReference type="SAM" id="MobiDB-lite"/>
    </source>
</evidence>
<organism evidence="2 3">
    <name type="scientific">Monilinia vaccinii-corymbosi</name>
    <dbReference type="NCBI Taxonomy" id="61207"/>
    <lineage>
        <taxon>Eukaryota</taxon>
        <taxon>Fungi</taxon>
        <taxon>Dikarya</taxon>
        <taxon>Ascomycota</taxon>
        <taxon>Pezizomycotina</taxon>
        <taxon>Leotiomycetes</taxon>
        <taxon>Helotiales</taxon>
        <taxon>Sclerotiniaceae</taxon>
        <taxon>Monilinia</taxon>
    </lineage>
</organism>
<accession>A0A8A3P3S7</accession>
<proteinExistence type="predicted"/>
<keyword evidence="3" id="KW-1185">Reference proteome</keyword>
<evidence type="ECO:0000313" key="3">
    <source>
        <dbReference type="Proteomes" id="UP000672032"/>
    </source>
</evidence>
<name>A0A8A3P3S7_9HELO</name>
<reference evidence="2" key="1">
    <citation type="submission" date="2020-10" db="EMBL/GenBank/DDBJ databases">
        <title>Genome Sequence of Monilinia vaccinii-corymbosi Sheds Light on Mummy Berry Disease Infection of Blueberry and Mating Type.</title>
        <authorList>
            <person name="Yow A.G."/>
            <person name="Zhang Y."/>
            <person name="Bansal K."/>
            <person name="Eacker S.M."/>
            <person name="Sullivan S."/>
            <person name="Liachko I."/>
            <person name="Cubeta M.A."/>
            <person name="Rollins J.A."/>
            <person name="Ashrafi H."/>
        </authorList>
    </citation>
    <scope>NUCLEOTIDE SEQUENCE</scope>
    <source>
        <strain evidence="2">RL-1</strain>
    </source>
</reference>
<dbReference type="AlphaFoldDB" id="A0A8A3P3S7"/>
<dbReference type="Proteomes" id="UP000672032">
    <property type="component" value="Chromosome 1"/>
</dbReference>
<dbReference type="EMBL" id="CP063405">
    <property type="protein sequence ID" value="QSZ29906.1"/>
    <property type="molecule type" value="Genomic_DNA"/>
</dbReference>
<feature type="region of interest" description="Disordered" evidence="1">
    <location>
        <begin position="1"/>
        <end position="20"/>
    </location>
</feature>
<gene>
    <name evidence="2" type="ORF">DSL72_004424</name>
</gene>
<sequence length="203" mass="23066">MPVKDIFPSDEDQKTGSWEDVSSIRIPQSFSLWSCNRRAGAELYDEGEDSHGWGLSLIPATLDDIERRRYSEREDIRKIEFQSNAVVERASKQSIGSTAEGFWKLHQGYELPIKRSETDRYPTSKAAEETRANMKLSPLMNQPGIMSTTTTAVKAPVDGSENPPVRNSPIIVTTRQVEMQQLDQHLIKIRRKQSRNLNEMSAD</sequence>
<evidence type="ECO:0000313" key="2">
    <source>
        <dbReference type="EMBL" id="QSZ29906.1"/>
    </source>
</evidence>